<dbReference type="Proteomes" id="UP000694680">
    <property type="component" value="Chromosome 18"/>
</dbReference>
<evidence type="ECO:0000259" key="4">
    <source>
        <dbReference type="PROSITE" id="PS51934"/>
    </source>
</evidence>
<dbReference type="GO" id="GO:0005791">
    <property type="term" value="C:rough endoplasmic reticulum"/>
    <property type="evidence" value="ECO:0007669"/>
    <property type="project" value="TreeGrafter"/>
</dbReference>
<sequence length="227" mass="25804">MWLLTLLALIFSTSSSSEQRRKQEEEEEEEGQRESNYDLIFIRGDLLQVHRTFYTHFGIYLGGGRVAHLIPDVMLVISNDPIRIQQVVTNTRLILGALLKTASVRVDQVEAFAYGAQIHINAMDKMCSCNALPGEEVALRAERLQGSVCFSPLWFNCEHYAMFCRYNTAVSFQSFQFCKRMRKLLLNRLVSMVTAVMAVLMLMYLRLFSVGSALLAATPSFLIWMAA</sequence>
<keyword evidence="2" id="KW-0812">Transmembrane</keyword>
<dbReference type="InterPro" id="IPR007053">
    <property type="entry name" value="LRAT_dom"/>
</dbReference>
<dbReference type="GO" id="GO:0047173">
    <property type="term" value="F:phosphatidylcholine-retinol O-acyltransferase activity"/>
    <property type="evidence" value="ECO:0007669"/>
    <property type="project" value="InterPro"/>
</dbReference>
<dbReference type="PANTHER" id="PTHR46678">
    <property type="entry name" value="LECITHIN RETINOL ACYLTRANSFERASE"/>
    <property type="match status" value="1"/>
</dbReference>
<keyword evidence="6" id="KW-1185">Reference proteome</keyword>
<gene>
    <name evidence="5" type="primary">LOC114480147</name>
</gene>
<feature type="active site" description="Acyl-thioester intermediate" evidence="1">
    <location>
        <position position="157"/>
    </location>
</feature>
<evidence type="ECO:0000256" key="3">
    <source>
        <dbReference type="SAM" id="SignalP"/>
    </source>
</evidence>
<evidence type="ECO:0000313" key="6">
    <source>
        <dbReference type="Proteomes" id="UP000694680"/>
    </source>
</evidence>
<keyword evidence="2" id="KW-0472">Membrane</keyword>
<proteinExistence type="predicted"/>
<accession>A0A8C5NCY7</accession>
<evidence type="ECO:0000256" key="2">
    <source>
        <dbReference type="SAM" id="Phobius"/>
    </source>
</evidence>
<dbReference type="Ensembl" id="ENSGWIT00000050028.1">
    <property type="protein sequence ID" value="ENSGWIP00000046213.1"/>
    <property type="gene ID" value="ENSGWIG00000022845.1"/>
</dbReference>
<feature type="signal peptide" evidence="3">
    <location>
        <begin position="1"/>
        <end position="17"/>
    </location>
</feature>
<feature type="domain" description="LRAT" evidence="4">
    <location>
        <begin position="46"/>
        <end position="173"/>
    </location>
</feature>
<evidence type="ECO:0000313" key="5">
    <source>
        <dbReference type="Ensembl" id="ENSGWIP00000046213.1"/>
    </source>
</evidence>
<dbReference type="PANTHER" id="PTHR46678:SF2">
    <property type="entry name" value="LECITHIN RETINOL ACYLTRANSFERASE-LIKE-RELATED"/>
    <property type="match status" value="1"/>
</dbReference>
<dbReference type="AlphaFoldDB" id="A0A8C5NCY7"/>
<dbReference type="Pfam" id="PF04970">
    <property type="entry name" value="LRAT"/>
    <property type="match status" value="1"/>
</dbReference>
<reference evidence="5" key="2">
    <citation type="submission" date="2025-08" db="UniProtKB">
        <authorList>
            <consortium name="Ensembl"/>
        </authorList>
    </citation>
    <scope>IDENTIFICATION</scope>
</reference>
<evidence type="ECO:0000256" key="1">
    <source>
        <dbReference type="PIRSR" id="PIRSR642288-1"/>
    </source>
</evidence>
<dbReference type="Gene3D" id="3.90.1720.10">
    <property type="entry name" value="endopeptidase domain like (from Nostoc punctiforme)"/>
    <property type="match status" value="1"/>
</dbReference>
<reference evidence="5" key="1">
    <citation type="submission" date="2020-06" db="EMBL/GenBank/DDBJ databases">
        <authorList>
            <consortium name="Wellcome Sanger Institute Data Sharing"/>
        </authorList>
    </citation>
    <scope>NUCLEOTIDE SEQUENCE [LARGE SCALE GENOMIC DNA]</scope>
</reference>
<keyword evidence="3" id="KW-0732">Signal</keyword>
<name>A0A8C5NCY7_GOUWI</name>
<feature type="transmembrane region" description="Helical" evidence="2">
    <location>
        <begin position="184"/>
        <end position="202"/>
    </location>
</feature>
<feature type="chain" id="PRO_5034993177" evidence="3">
    <location>
        <begin position="18"/>
        <end position="227"/>
    </location>
</feature>
<reference evidence="5" key="3">
    <citation type="submission" date="2025-09" db="UniProtKB">
        <authorList>
            <consortium name="Ensembl"/>
        </authorList>
    </citation>
    <scope>IDENTIFICATION</scope>
</reference>
<dbReference type="GO" id="GO:0042572">
    <property type="term" value="P:retinol metabolic process"/>
    <property type="evidence" value="ECO:0007669"/>
    <property type="project" value="InterPro"/>
</dbReference>
<dbReference type="InterPro" id="IPR042288">
    <property type="entry name" value="LRAT"/>
</dbReference>
<protein>
    <submittedName>
        <fullName evidence="5">Lecithin retinol acyltransferase-like</fullName>
    </submittedName>
</protein>
<dbReference type="GO" id="GO:0006776">
    <property type="term" value="P:vitamin A metabolic process"/>
    <property type="evidence" value="ECO:0007669"/>
    <property type="project" value="TreeGrafter"/>
</dbReference>
<dbReference type="PROSITE" id="PS51934">
    <property type="entry name" value="LRAT"/>
    <property type="match status" value="1"/>
</dbReference>
<organism evidence="5 6">
    <name type="scientific">Gouania willdenowi</name>
    <name type="common">Blunt-snouted clingfish</name>
    <name type="synonym">Lepadogaster willdenowi</name>
    <dbReference type="NCBI Taxonomy" id="441366"/>
    <lineage>
        <taxon>Eukaryota</taxon>
        <taxon>Metazoa</taxon>
        <taxon>Chordata</taxon>
        <taxon>Craniata</taxon>
        <taxon>Vertebrata</taxon>
        <taxon>Euteleostomi</taxon>
        <taxon>Actinopterygii</taxon>
        <taxon>Neopterygii</taxon>
        <taxon>Teleostei</taxon>
        <taxon>Neoteleostei</taxon>
        <taxon>Acanthomorphata</taxon>
        <taxon>Ovalentaria</taxon>
        <taxon>Blenniimorphae</taxon>
        <taxon>Blenniiformes</taxon>
        <taxon>Gobiesocoidei</taxon>
        <taxon>Gobiesocidae</taxon>
        <taxon>Gobiesocinae</taxon>
        <taxon>Gouania</taxon>
    </lineage>
</organism>
<keyword evidence="2" id="KW-1133">Transmembrane helix</keyword>